<evidence type="ECO:0000259" key="5">
    <source>
        <dbReference type="PROSITE" id="PS50109"/>
    </source>
</evidence>
<dbReference type="InterPro" id="IPR035965">
    <property type="entry name" value="PAS-like_dom_sf"/>
</dbReference>
<organism evidence="7 8">
    <name type="scientific">Actomonas aquatica</name>
    <dbReference type="NCBI Taxonomy" id="2866162"/>
    <lineage>
        <taxon>Bacteria</taxon>
        <taxon>Pseudomonadati</taxon>
        <taxon>Verrucomicrobiota</taxon>
        <taxon>Opitutia</taxon>
        <taxon>Opitutales</taxon>
        <taxon>Opitutaceae</taxon>
        <taxon>Actomonas</taxon>
    </lineage>
</organism>
<dbReference type="Proteomes" id="UP000738431">
    <property type="component" value="Chromosome"/>
</dbReference>
<dbReference type="InterPro" id="IPR004358">
    <property type="entry name" value="Sig_transdc_His_kin-like_C"/>
</dbReference>
<keyword evidence="3 4" id="KW-0597">Phosphoprotein</keyword>
<dbReference type="RefSeq" id="WP_221029854.1">
    <property type="nucleotide sequence ID" value="NZ_CP139781.1"/>
</dbReference>
<protein>
    <recommendedName>
        <fullName evidence="2">histidine kinase</fullName>
        <ecNumber evidence="2">2.7.13.3</ecNumber>
    </recommendedName>
</protein>
<dbReference type="InterPro" id="IPR003594">
    <property type="entry name" value="HATPase_dom"/>
</dbReference>
<evidence type="ECO:0000259" key="6">
    <source>
        <dbReference type="PROSITE" id="PS50110"/>
    </source>
</evidence>
<dbReference type="Gene3D" id="3.40.50.2300">
    <property type="match status" value="2"/>
</dbReference>
<reference evidence="7 8" key="1">
    <citation type="submission" date="2023-12" db="EMBL/GenBank/DDBJ databases">
        <title>Description of an unclassified Opitutus bacterium of Verrucomicrobiota.</title>
        <authorList>
            <person name="Zhang D.-F."/>
        </authorList>
    </citation>
    <scope>NUCLEOTIDE SEQUENCE [LARGE SCALE GENOMIC DNA]</scope>
    <source>
        <strain evidence="7 8">WL0086</strain>
    </source>
</reference>
<dbReference type="SMART" id="SM00448">
    <property type="entry name" value="REC"/>
    <property type="match status" value="2"/>
</dbReference>
<dbReference type="InterPro" id="IPR036097">
    <property type="entry name" value="HisK_dim/P_sf"/>
</dbReference>
<dbReference type="NCBIfam" id="TIGR00229">
    <property type="entry name" value="sensory_box"/>
    <property type="match status" value="1"/>
</dbReference>
<comment type="catalytic activity">
    <reaction evidence="1">
        <text>ATP + protein L-histidine = ADP + protein N-phospho-L-histidine.</text>
        <dbReference type="EC" id="2.7.13.3"/>
    </reaction>
</comment>
<dbReference type="InterPro" id="IPR036890">
    <property type="entry name" value="HATPase_C_sf"/>
</dbReference>
<dbReference type="SMART" id="SM00387">
    <property type="entry name" value="HATPase_c"/>
    <property type="match status" value="1"/>
</dbReference>
<dbReference type="PRINTS" id="PR00344">
    <property type="entry name" value="BCTRLSENSOR"/>
</dbReference>
<dbReference type="CDD" id="cd00082">
    <property type="entry name" value="HisKA"/>
    <property type="match status" value="1"/>
</dbReference>
<dbReference type="InterPro" id="IPR005467">
    <property type="entry name" value="His_kinase_dom"/>
</dbReference>
<evidence type="ECO:0000256" key="4">
    <source>
        <dbReference type="PROSITE-ProRule" id="PRU00169"/>
    </source>
</evidence>
<dbReference type="SUPFAM" id="SSF55874">
    <property type="entry name" value="ATPase domain of HSP90 chaperone/DNA topoisomerase II/histidine kinase"/>
    <property type="match status" value="1"/>
</dbReference>
<dbReference type="PROSITE" id="PS50110">
    <property type="entry name" value="RESPONSE_REGULATORY"/>
    <property type="match status" value="2"/>
</dbReference>
<dbReference type="SMART" id="SM00388">
    <property type="entry name" value="HisKA"/>
    <property type="match status" value="1"/>
</dbReference>
<dbReference type="SUPFAM" id="SSF52172">
    <property type="entry name" value="CheY-like"/>
    <property type="match status" value="2"/>
</dbReference>
<proteinExistence type="predicted"/>
<dbReference type="InterPro" id="IPR011006">
    <property type="entry name" value="CheY-like_superfamily"/>
</dbReference>
<dbReference type="InterPro" id="IPR003661">
    <property type="entry name" value="HisK_dim/P_dom"/>
</dbReference>
<feature type="modified residue" description="4-aspartylphosphate" evidence="4">
    <location>
        <position position="90"/>
    </location>
</feature>
<feature type="domain" description="Histidine kinase" evidence="5">
    <location>
        <begin position="326"/>
        <end position="549"/>
    </location>
</feature>
<sequence>MSESSELRRVLIVDDTPNIHDDFRKILVPETSSANSGINDLEAAMFGDAGEEHPELPHFELGHAYQGQEALQLVKDSLIADAPYQVAFVDMRMPPGWDGVETIRRLWEVDPRLQIVICTAYSDYSWKELTRSLGTSDSLIILKKPFDNIEVVQLAHALLRKWDLTRESEARVADLGATVERRTVQLQVAEERFSEAFNASPLPQCVQTLPEGRIIDVNHAYEEVMNMTREQAIGLTPETFTGMGNIEEWHKCLETLTRGESIEKVSELLDPSTQSIRHFRFFARRITIEDQPHSIWVFQEITSEVQLERQLRQSQKMEAIGQLAAGVAHDFNNVMTAVQGFTQISLERDDLAPDLRADLEQVLASGKRASALTRQLLLFSRKQVVQESILALGDILADLQPLLTKLVGSSFELKFDLPANLPAVRADQANVEQVVLNLVSNARDALGRSGRIDVAARIVEVDEATANAHAGAKPGDYICVDVTDDGPGIPPDVLPRIFDPFFTTKPVGEGTGLGLATSYGIARQHKGWLDVETAVGEGTTFSLFLPVAEIEDEPPPPDFPVTGIPSNSEELRGSERILIVEDDAVVAQLISCVLRRHGYDTTCVENGPDALKTWHDAGGFDLVFSDMVMPKGMSGTELAAELLEQRPELPIVLATGYSEALVQEAAPKELLERCTLMLKPYDIGKLLRRMRQLLDTSSE</sequence>
<evidence type="ECO:0000256" key="3">
    <source>
        <dbReference type="ARBA" id="ARBA00022553"/>
    </source>
</evidence>
<feature type="modified residue" description="4-aspartylphosphate" evidence="4">
    <location>
        <position position="626"/>
    </location>
</feature>
<feature type="domain" description="Response regulatory" evidence="6">
    <location>
        <begin position="576"/>
        <end position="694"/>
    </location>
</feature>
<dbReference type="Gene3D" id="3.30.450.20">
    <property type="entry name" value="PAS domain"/>
    <property type="match status" value="1"/>
</dbReference>
<dbReference type="CDD" id="cd00156">
    <property type="entry name" value="REC"/>
    <property type="match status" value="1"/>
</dbReference>
<dbReference type="PANTHER" id="PTHR43065:SF42">
    <property type="entry name" value="TWO-COMPONENT SENSOR PPRA"/>
    <property type="match status" value="1"/>
</dbReference>
<dbReference type="Gene3D" id="3.30.565.10">
    <property type="entry name" value="Histidine kinase-like ATPase, C-terminal domain"/>
    <property type="match status" value="1"/>
</dbReference>
<dbReference type="Pfam" id="PF00072">
    <property type="entry name" value="Response_reg"/>
    <property type="match status" value="2"/>
</dbReference>
<evidence type="ECO:0000313" key="7">
    <source>
        <dbReference type="EMBL" id="WRQ89458.1"/>
    </source>
</evidence>
<keyword evidence="8" id="KW-1185">Reference proteome</keyword>
<evidence type="ECO:0000256" key="1">
    <source>
        <dbReference type="ARBA" id="ARBA00000085"/>
    </source>
</evidence>
<dbReference type="PROSITE" id="PS50109">
    <property type="entry name" value="HIS_KIN"/>
    <property type="match status" value="1"/>
</dbReference>
<dbReference type="PANTHER" id="PTHR43065">
    <property type="entry name" value="SENSOR HISTIDINE KINASE"/>
    <property type="match status" value="1"/>
</dbReference>
<dbReference type="SUPFAM" id="SSF55785">
    <property type="entry name" value="PYP-like sensor domain (PAS domain)"/>
    <property type="match status" value="1"/>
</dbReference>
<dbReference type="Pfam" id="PF00512">
    <property type="entry name" value="HisKA"/>
    <property type="match status" value="1"/>
</dbReference>
<gene>
    <name evidence="7" type="ORF">K1X11_008555</name>
</gene>
<evidence type="ECO:0000313" key="8">
    <source>
        <dbReference type="Proteomes" id="UP000738431"/>
    </source>
</evidence>
<dbReference type="EMBL" id="CP139781">
    <property type="protein sequence ID" value="WRQ89458.1"/>
    <property type="molecule type" value="Genomic_DNA"/>
</dbReference>
<feature type="domain" description="Response regulatory" evidence="6">
    <location>
        <begin position="9"/>
        <end position="159"/>
    </location>
</feature>
<dbReference type="SMART" id="SM00091">
    <property type="entry name" value="PAS"/>
    <property type="match status" value="1"/>
</dbReference>
<dbReference type="SUPFAM" id="SSF47384">
    <property type="entry name" value="Homodimeric domain of signal transducing histidine kinase"/>
    <property type="match status" value="1"/>
</dbReference>
<name>A0ABZ1CCQ6_9BACT</name>
<dbReference type="InterPro" id="IPR000014">
    <property type="entry name" value="PAS"/>
</dbReference>
<dbReference type="Gene3D" id="1.10.287.130">
    <property type="match status" value="1"/>
</dbReference>
<dbReference type="EC" id="2.7.13.3" evidence="2"/>
<accession>A0ABZ1CCQ6</accession>
<evidence type="ECO:0000256" key="2">
    <source>
        <dbReference type="ARBA" id="ARBA00012438"/>
    </source>
</evidence>
<dbReference type="Pfam" id="PF02518">
    <property type="entry name" value="HATPase_c"/>
    <property type="match status" value="1"/>
</dbReference>
<dbReference type="InterPro" id="IPR001789">
    <property type="entry name" value="Sig_transdc_resp-reg_receiver"/>
</dbReference>